<feature type="domain" description="Serine aminopeptidase S33" evidence="1">
    <location>
        <begin position="17"/>
        <end position="261"/>
    </location>
</feature>
<dbReference type="InterPro" id="IPR029058">
    <property type="entry name" value="AB_hydrolase_fold"/>
</dbReference>
<dbReference type="Pfam" id="PF12146">
    <property type="entry name" value="Hydrolase_4"/>
    <property type="match status" value="1"/>
</dbReference>
<dbReference type="Gene3D" id="3.40.50.1820">
    <property type="entry name" value="alpha/beta hydrolase"/>
    <property type="match status" value="1"/>
</dbReference>
<dbReference type="PANTHER" id="PTHR11614">
    <property type="entry name" value="PHOSPHOLIPASE-RELATED"/>
    <property type="match status" value="1"/>
</dbReference>
<name>A0A7S0Z5Q1_9CRYP</name>
<organism evidence="2">
    <name type="scientific">Hemiselmis tepida</name>
    <dbReference type="NCBI Taxonomy" id="464990"/>
    <lineage>
        <taxon>Eukaryota</taxon>
        <taxon>Cryptophyceae</taxon>
        <taxon>Cryptomonadales</taxon>
        <taxon>Hemiselmidaceae</taxon>
        <taxon>Hemiselmis</taxon>
    </lineage>
</organism>
<evidence type="ECO:0000313" key="2">
    <source>
        <dbReference type="EMBL" id="CAD8804857.1"/>
    </source>
</evidence>
<reference evidence="2" key="1">
    <citation type="submission" date="2021-01" db="EMBL/GenBank/DDBJ databases">
        <authorList>
            <person name="Corre E."/>
            <person name="Pelletier E."/>
            <person name="Niang G."/>
            <person name="Scheremetjew M."/>
            <person name="Finn R."/>
            <person name="Kale V."/>
            <person name="Holt S."/>
            <person name="Cochrane G."/>
            <person name="Meng A."/>
            <person name="Brown T."/>
            <person name="Cohen L."/>
        </authorList>
    </citation>
    <scope>NUCLEOTIDE SEQUENCE</scope>
    <source>
        <strain evidence="2">CCMP443</strain>
    </source>
</reference>
<proteinExistence type="predicted"/>
<gene>
    <name evidence="2" type="ORF">HTEP1355_LOCUS18536</name>
</gene>
<dbReference type="EMBL" id="HBFN01032030">
    <property type="protein sequence ID" value="CAD8804857.1"/>
    <property type="molecule type" value="Transcribed_RNA"/>
</dbReference>
<dbReference type="PRINTS" id="PR00111">
    <property type="entry name" value="ABHYDROLASE"/>
</dbReference>
<sequence>MRRATLGHRWEPPVGQAPKACLQILHGTVDHSNAYHDLATFLAGNGIAVHATDMRGWGLSDGDELFFDDPQAFIDDAVGMDAAFRRDPRYARVPNFILGKSIGGLVAARAVQQHPEVWKGGFIGLSPAYSLHREVQPTPILRVLLRVLNAVSPKLRVKPVFDPKLIVSDAAALERWKSDPLVSRGWATAAYLANLLDQMDRLHSDCSKGVSEPLDIPALMLLGTGDRVVSMQGLEDTCKLFRRGSRVTTYEGGFHNLLEEPAHKDRVKRDILAFIESQV</sequence>
<accession>A0A7S0Z5Q1</accession>
<dbReference type="InterPro" id="IPR051044">
    <property type="entry name" value="MAG_DAG_Lipase"/>
</dbReference>
<dbReference type="InterPro" id="IPR022742">
    <property type="entry name" value="Hydrolase_4"/>
</dbReference>
<dbReference type="AlphaFoldDB" id="A0A7S0Z5Q1"/>
<dbReference type="SUPFAM" id="SSF53474">
    <property type="entry name" value="alpha/beta-Hydrolases"/>
    <property type="match status" value="1"/>
</dbReference>
<protein>
    <recommendedName>
        <fullName evidence="1">Serine aminopeptidase S33 domain-containing protein</fullName>
    </recommendedName>
</protein>
<evidence type="ECO:0000259" key="1">
    <source>
        <dbReference type="Pfam" id="PF12146"/>
    </source>
</evidence>
<dbReference type="InterPro" id="IPR000073">
    <property type="entry name" value="AB_hydrolase_1"/>
</dbReference>